<dbReference type="InterPro" id="IPR032319">
    <property type="entry name" value="CLP1_P"/>
</dbReference>
<dbReference type="EMBL" id="RWGY01000026">
    <property type="protein sequence ID" value="TVU20828.1"/>
    <property type="molecule type" value="Genomic_DNA"/>
</dbReference>
<evidence type="ECO:0000256" key="7">
    <source>
        <dbReference type="ARBA" id="ARBA00022840"/>
    </source>
</evidence>
<name>A0A5J9UCG6_9POAL</name>
<accession>A0A5J9UCG6</accession>
<evidence type="ECO:0000256" key="9">
    <source>
        <dbReference type="SAM" id="MobiDB-lite"/>
    </source>
</evidence>
<evidence type="ECO:0000256" key="5">
    <source>
        <dbReference type="ARBA" id="ARBA00022741"/>
    </source>
</evidence>
<organism evidence="12 13">
    <name type="scientific">Eragrostis curvula</name>
    <name type="common">weeping love grass</name>
    <dbReference type="NCBI Taxonomy" id="38414"/>
    <lineage>
        <taxon>Eukaryota</taxon>
        <taxon>Viridiplantae</taxon>
        <taxon>Streptophyta</taxon>
        <taxon>Embryophyta</taxon>
        <taxon>Tracheophyta</taxon>
        <taxon>Spermatophyta</taxon>
        <taxon>Magnoliopsida</taxon>
        <taxon>Liliopsida</taxon>
        <taxon>Poales</taxon>
        <taxon>Poaceae</taxon>
        <taxon>PACMAD clade</taxon>
        <taxon>Chloridoideae</taxon>
        <taxon>Eragrostideae</taxon>
        <taxon>Eragrostidinae</taxon>
        <taxon>Eragrostis</taxon>
    </lineage>
</organism>
<comment type="caution">
    <text evidence="12">The sequence shown here is derived from an EMBL/GenBank/DDBJ whole genome shotgun (WGS) entry which is preliminary data.</text>
</comment>
<dbReference type="Proteomes" id="UP000324897">
    <property type="component" value="Unassembled WGS sequence"/>
</dbReference>
<dbReference type="GO" id="GO:0005524">
    <property type="term" value="F:ATP binding"/>
    <property type="evidence" value="ECO:0007669"/>
    <property type="project" value="UniProtKB-KW"/>
</dbReference>
<evidence type="ECO:0000256" key="6">
    <source>
        <dbReference type="ARBA" id="ARBA00022777"/>
    </source>
</evidence>
<dbReference type="InterPro" id="IPR027417">
    <property type="entry name" value="P-loop_NTPase"/>
</dbReference>
<keyword evidence="6" id="KW-0418">Kinase</keyword>
<dbReference type="PANTHER" id="PTHR12755">
    <property type="entry name" value="CLEAVAGE/POLYADENYLATION FACTOR IA SUBUNIT CLP1P"/>
    <property type="match status" value="1"/>
</dbReference>
<evidence type="ECO:0000256" key="8">
    <source>
        <dbReference type="ARBA" id="ARBA00023242"/>
    </source>
</evidence>
<feature type="domain" description="Clp1 P-loop" evidence="10">
    <location>
        <begin position="49"/>
        <end position="249"/>
    </location>
</feature>
<feature type="domain" description="NOL9 C-terminal" evidence="11">
    <location>
        <begin position="315"/>
        <end position="389"/>
    </location>
</feature>
<reference evidence="12 13" key="1">
    <citation type="journal article" date="2019" name="Sci. Rep.">
        <title>A high-quality genome of Eragrostis curvula grass provides insights into Poaceae evolution and supports new strategies to enhance forage quality.</title>
        <authorList>
            <person name="Carballo J."/>
            <person name="Santos B.A.C.M."/>
            <person name="Zappacosta D."/>
            <person name="Garbus I."/>
            <person name="Selva J.P."/>
            <person name="Gallo C.A."/>
            <person name="Diaz A."/>
            <person name="Albertini E."/>
            <person name="Caccamo M."/>
            <person name="Echenique V."/>
        </authorList>
    </citation>
    <scope>NUCLEOTIDE SEQUENCE [LARGE SCALE GENOMIC DNA]</scope>
    <source>
        <strain evidence="13">cv. Victoria</strain>
        <tissue evidence="12">Leaf</tissue>
    </source>
</reference>
<protein>
    <submittedName>
        <fullName evidence="12">Uncharacterized protein</fullName>
    </submittedName>
</protein>
<evidence type="ECO:0000256" key="3">
    <source>
        <dbReference type="ARBA" id="ARBA00022552"/>
    </source>
</evidence>
<keyword evidence="8" id="KW-0539">Nucleus</keyword>
<dbReference type="GO" id="GO:0000448">
    <property type="term" value="P:cleavage in ITS2 between 5.8S rRNA and LSU-rRNA of tricistronic rRNA transcript (SSU-rRNA, 5.8S rRNA, LSU-rRNA)"/>
    <property type="evidence" value="ECO:0007669"/>
    <property type="project" value="TreeGrafter"/>
</dbReference>
<keyword evidence="5" id="KW-0547">Nucleotide-binding</keyword>
<dbReference type="Gramene" id="TVU20828">
    <property type="protein sequence ID" value="TVU20828"/>
    <property type="gene ID" value="EJB05_30425"/>
</dbReference>
<dbReference type="GO" id="GO:0051731">
    <property type="term" value="F:polynucleotide 5'-hydroxyl-kinase activity"/>
    <property type="evidence" value="ECO:0007669"/>
    <property type="project" value="InterPro"/>
</dbReference>
<feature type="region of interest" description="Disordered" evidence="9">
    <location>
        <begin position="1"/>
        <end position="22"/>
    </location>
</feature>
<evidence type="ECO:0000256" key="2">
    <source>
        <dbReference type="ARBA" id="ARBA00011003"/>
    </source>
</evidence>
<evidence type="ECO:0000313" key="13">
    <source>
        <dbReference type="Proteomes" id="UP000324897"/>
    </source>
</evidence>
<keyword evidence="13" id="KW-1185">Reference proteome</keyword>
<evidence type="ECO:0000256" key="1">
    <source>
        <dbReference type="ARBA" id="ARBA00004604"/>
    </source>
</evidence>
<evidence type="ECO:0000313" key="12">
    <source>
        <dbReference type="EMBL" id="TVU20828.1"/>
    </source>
</evidence>
<dbReference type="Gene3D" id="3.40.50.300">
    <property type="entry name" value="P-loop containing nucleotide triphosphate hydrolases"/>
    <property type="match status" value="1"/>
</dbReference>
<dbReference type="InterPro" id="IPR045116">
    <property type="entry name" value="Clp1/Grc3"/>
</dbReference>
<dbReference type="OrthoDB" id="2405412at2759"/>
<feature type="compositionally biased region" description="Gly residues" evidence="9">
    <location>
        <begin position="1"/>
        <end position="11"/>
    </location>
</feature>
<evidence type="ECO:0000259" key="11">
    <source>
        <dbReference type="Pfam" id="PF25467"/>
    </source>
</evidence>
<dbReference type="SUPFAM" id="SSF52540">
    <property type="entry name" value="P-loop containing nucleoside triphosphate hydrolases"/>
    <property type="match status" value="1"/>
</dbReference>
<gene>
    <name evidence="12" type="ORF">EJB05_30425</name>
</gene>
<dbReference type="Pfam" id="PF16575">
    <property type="entry name" value="CLP1_P"/>
    <property type="match status" value="1"/>
</dbReference>
<dbReference type="PANTHER" id="PTHR12755:SF3">
    <property type="entry name" value="POLYNUCLEOTIDE 5'-HYDROXYL-KINASE NOL9"/>
    <property type="match status" value="1"/>
</dbReference>
<keyword evidence="7" id="KW-0067">ATP-binding</keyword>
<evidence type="ECO:0000256" key="4">
    <source>
        <dbReference type="ARBA" id="ARBA00022679"/>
    </source>
</evidence>
<comment type="similarity">
    <text evidence="2">Belongs to the Clp1 family. NOL9/GRC3 subfamily.</text>
</comment>
<dbReference type="AlphaFoldDB" id="A0A5J9UCG6"/>
<sequence>METRGSFGGVAMGPEEQDAAARQREWEEAAEAVAYDSCTRPPPIVVVCGPGNSGKSAFSRLLLNTLLERYKKVGYLDIDVGQPEFTPPGFVSLHVLEEQAKDFSMLYLRNPKRCYFFGDVCAKRNPALLLTYIFGLYNYFLKEFYCFSGVSDPEKSAIPLVINTSGWVKGTGLHVLSEMLKNVSPTHVIRVSTTAEAKNLPGGIFWMDEYEDPEVNIIEIRAAQNSPRHLLVKKEARIIRDLRLIAYFRQCLPRDFPIVHSDDLVQGFSSVQPFQLLLSKIQVIDQHCQVTTFTPLHLSRLYKFQTWLCGAASFVSGTDLYRFLNGTIVGLAASASSPLSTECSTPYCIGLGFITALDVSEGCIYLITPVSHKTMEEVDTIFQSYIAVPSCLLEVSDTLSYITDRLREL</sequence>
<keyword evidence="4" id="KW-0808">Transferase</keyword>
<dbReference type="GO" id="GO:0005730">
    <property type="term" value="C:nucleolus"/>
    <property type="evidence" value="ECO:0007669"/>
    <property type="project" value="UniProtKB-SubCell"/>
</dbReference>
<comment type="subcellular location">
    <subcellularLocation>
        <location evidence="1">Nucleus</location>
        <location evidence="1">Nucleolus</location>
    </subcellularLocation>
</comment>
<dbReference type="Pfam" id="PF25467">
    <property type="entry name" value="NOL9_C"/>
    <property type="match status" value="1"/>
</dbReference>
<dbReference type="FunFam" id="3.40.50.300:FF:001377">
    <property type="entry name" value="Nucleolar protein 9"/>
    <property type="match status" value="1"/>
</dbReference>
<proteinExistence type="inferred from homology"/>
<dbReference type="InterPro" id="IPR057570">
    <property type="entry name" value="NOL9_C"/>
</dbReference>
<evidence type="ECO:0000259" key="10">
    <source>
        <dbReference type="Pfam" id="PF16575"/>
    </source>
</evidence>
<keyword evidence="3" id="KW-0698">rRNA processing</keyword>